<dbReference type="Proteomes" id="UP001372834">
    <property type="component" value="Unassembled WGS sequence"/>
</dbReference>
<protein>
    <submittedName>
        <fullName evidence="2">Uncharacterized protein</fullName>
    </submittedName>
</protein>
<feature type="compositionally biased region" description="Basic and acidic residues" evidence="1">
    <location>
        <begin position="65"/>
        <end position="80"/>
    </location>
</feature>
<comment type="caution">
    <text evidence="2">The sequence shown here is derived from an EMBL/GenBank/DDBJ whole genome shotgun (WGS) entry which is preliminary data.</text>
</comment>
<dbReference type="EMBL" id="JAWJWE010000006">
    <property type="protein sequence ID" value="KAK6632867.1"/>
    <property type="molecule type" value="Genomic_DNA"/>
</dbReference>
<feature type="compositionally biased region" description="Basic and acidic residues" evidence="1">
    <location>
        <begin position="17"/>
        <end position="44"/>
    </location>
</feature>
<reference evidence="2 3" key="1">
    <citation type="submission" date="2023-10" db="EMBL/GenBank/DDBJ databases">
        <title>Genomes of two closely related lineages of the louse Polyplax serrata with different host specificities.</title>
        <authorList>
            <person name="Martinu J."/>
            <person name="Tarabai H."/>
            <person name="Stefka J."/>
            <person name="Hypsa V."/>
        </authorList>
    </citation>
    <scope>NUCLEOTIDE SEQUENCE [LARGE SCALE GENOMIC DNA]</scope>
    <source>
        <strain evidence="2">HR10_N</strain>
    </source>
</reference>
<name>A0AAN8P5C9_POLSC</name>
<accession>A0AAN8P5C9</accession>
<feature type="region of interest" description="Disordered" evidence="1">
    <location>
        <begin position="1"/>
        <end position="100"/>
    </location>
</feature>
<evidence type="ECO:0000313" key="2">
    <source>
        <dbReference type="EMBL" id="KAK6632867.1"/>
    </source>
</evidence>
<sequence>MSPISHHLKNKFLPSSKTKEDKIEKLERERERERGRSKRQRGEETVCGDVTAGESDLGVEPGFSGRERREREREGEKWRADGQVSETTATGEAGQRKGRKVAAAASEKKLEIIIIREKFRLR</sequence>
<feature type="compositionally biased region" description="Basic residues" evidence="1">
    <location>
        <begin position="1"/>
        <end position="10"/>
    </location>
</feature>
<proteinExistence type="predicted"/>
<dbReference type="AlphaFoldDB" id="A0AAN8P5C9"/>
<organism evidence="2 3">
    <name type="scientific">Polyplax serrata</name>
    <name type="common">Common mouse louse</name>
    <dbReference type="NCBI Taxonomy" id="468196"/>
    <lineage>
        <taxon>Eukaryota</taxon>
        <taxon>Metazoa</taxon>
        <taxon>Ecdysozoa</taxon>
        <taxon>Arthropoda</taxon>
        <taxon>Hexapoda</taxon>
        <taxon>Insecta</taxon>
        <taxon>Pterygota</taxon>
        <taxon>Neoptera</taxon>
        <taxon>Paraneoptera</taxon>
        <taxon>Psocodea</taxon>
        <taxon>Troctomorpha</taxon>
        <taxon>Phthiraptera</taxon>
        <taxon>Anoplura</taxon>
        <taxon>Polyplacidae</taxon>
        <taxon>Polyplax</taxon>
    </lineage>
</organism>
<gene>
    <name evidence="2" type="ORF">RUM43_012606</name>
</gene>
<evidence type="ECO:0000313" key="3">
    <source>
        <dbReference type="Proteomes" id="UP001372834"/>
    </source>
</evidence>
<evidence type="ECO:0000256" key="1">
    <source>
        <dbReference type="SAM" id="MobiDB-lite"/>
    </source>
</evidence>